<evidence type="ECO:0000313" key="2">
    <source>
        <dbReference type="EMBL" id="CAD8174786.1"/>
    </source>
</evidence>
<evidence type="ECO:0000259" key="1">
    <source>
        <dbReference type="PROSITE" id="PS50011"/>
    </source>
</evidence>
<dbReference type="PANTHER" id="PTHR44167:SF18">
    <property type="entry name" value="PROTEIN KINASE DOMAIN-CONTAINING PROTEIN"/>
    <property type="match status" value="1"/>
</dbReference>
<dbReference type="OMA" id="CMISIRY"/>
<dbReference type="Pfam" id="PF00069">
    <property type="entry name" value="Pkinase"/>
    <property type="match status" value="1"/>
</dbReference>
<dbReference type="GO" id="GO:0044773">
    <property type="term" value="P:mitotic DNA damage checkpoint signaling"/>
    <property type="evidence" value="ECO:0007669"/>
    <property type="project" value="TreeGrafter"/>
</dbReference>
<dbReference type="AlphaFoldDB" id="A0A8S1VJB0"/>
<dbReference type="SMART" id="SM00220">
    <property type="entry name" value="S_TKc"/>
    <property type="match status" value="1"/>
</dbReference>
<dbReference type="GO" id="GO:0005737">
    <property type="term" value="C:cytoplasm"/>
    <property type="evidence" value="ECO:0007669"/>
    <property type="project" value="TreeGrafter"/>
</dbReference>
<dbReference type="OrthoDB" id="285287at2759"/>
<dbReference type="PANTHER" id="PTHR44167">
    <property type="entry name" value="OVARIAN-SPECIFIC SERINE/THREONINE-PROTEIN KINASE LOK-RELATED"/>
    <property type="match status" value="1"/>
</dbReference>
<name>A0A8S1VJB0_PAROT</name>
<gene>
    <name evidence="2" type="ORF">POCTA_138.1.T0640160</name>
</gene>
<dbReference type="GO" id="GO:0004674">
    <property type="term" value="F:protein serine/threonine kinase activity"/>
    <property type="evidence" value="ECO:0007669"/>
    <property type="project" value="TreeGrafter"/>
</dbReference>
<sequence>MKQLVEGLTFIHSHNIMHRDLKPEDILFMNKDLESLVIADFSLAQSVDSKPYTYPKCGTPGFVAPEIFQQDSDYAKYSVLCDIFGAGVIYYVLLTGKPLFEKKDRKDQLELNRKCDINLSIFSDDQLNDVEKGFLVKILSKNPEFRSSTNSFLKHNFLFLMIRQRVRQISINSITWPCMISIRYQFERNQ</sequence>
<evidence type="ECO:0000313" key="3">
    <source>
        <dbReference type="Proteomes" id="UP000683925"/>
    </source>
</evidence>
<keyword evidence="3" id="KW-1185">Reference proteome</keyword>
<dbReference type="GO" id="GO:0005634">
    <property type="term" value="C:nucleus"/>
    <property type="evidence" value="ECO:0007669"/>
    <property type="project" value="TreeGrafter"/>
</dbReference>
<dbReference type="EMBL" id="CAJJDP010000063">
    <property type="protein sequence ID" value="CAD8174786.1"/>
    <property type="molecule type" value="Genomic_DNA"/>
</dbReference>
<dbReference type="PROSITE" id="PS50011">
    <property type="entry name" value="PROTEIN_KINASE_DOM"/>
    <property type="match status" value="1"/>
</dbReference>
<protein>
    <recommendedName>
        <fullName evidence="1">Protein kinase domain-containing protein</fullName>
    </recommendedName>
</protein>
<dbReference type="InterPro" id="IPR000719">
    <property type="entry name" value="Prot_kinase_dom"/>
</dbReference>
<dbReference type="GO" id="GO:0005524">
    <property type="term" value="F:ATP binding"/>
    <property type="evidence" value="ECO:0007669"/>
    <property type="project" value="InterPro"/>
</dbReference>
<accession>A0A8S1VJB0</accession>
<dbReference type="Proteomes" id="UP000683925">
    <property type="component" value="Unassembled WGS sequence"/>
</dbReference>
<comment type="caution">
    <text evidence="2">The sequence shown here is derived from an EMBL/GenBank/DDBJ whole genome shotgun (WGS) entry which is preliminary data.</text>
</comment>
<reference evidence="2" key="1">
    <citation type="submission" date="2021-01" db="EMBL/GenBank/DDBJ databases">
        <authorList>
            <consortium name="Genoscope - CEA"/>
            <person name="William W."/>
        </authorList>
    </citation>
    <scope>NUCLEOTIDE SEQUENCE</scope>
</reference>
<proteinExistence type="predicted"/>
<feature type="domain" description="Protein kinase" evidence="1">
    <location>
        <begin position="1"/>
        <end position="158"/>
    </location>
</feature>
<organism evidence="2 3">
    <name type="scientific">Paramecium octaurelia</name>
    <dbReference type="NCBI Taxonomy" id="43137"/>
    <lineage>
        <taxon>Eukaryota</taxon>
        <taxon>Sar</taxon>
        <taxon>Alveolata</taxon>
        <taxon>Ciliophora</taxon>
        <taxon>Intramacronucleata</taxon>
        <taxon>Oligohymenophorea</taxon>
        <taxon>Peniculida</taxon>
        <taxon>Parameciidae</taxon>
        <taxon>Paramecium</taxon>
    </lineage>
</organism>